<name>A0AAD1AFA9_9MICO</name>
<dbReference type="CDD" id="cd00761">
    <property type="entry name" value="Glyco_tranf_GTA_type"/>
    <property type="match status" value="1"/>
</dbReference>
<proteinExistence type="inferred from homology"/>
<feature type="domain" description="Glycosyltransferase 2-like" evidence="10">
    <location>
        <begin position="52"/>
        <end position="209"/>
    </location>
</feature>
<evidence type="ECO:0000256" key="2">
    <source>
        <dbReference type="ARBA" id="ARBA00022475"/>
    </source>
</evidence>
<dbReference type="InterPro" id="IPR001173">
    <property type="entry name" value="Glyco_trans_2-like"/>
</dbReference>
<dbReference type="AlphaFoldDB" id="A0AAD1AFA9"/>
<evidence type="ECO:0000256" key="5">
    <source>
        <dbReference type="ARBA" id="ARBA00023136"/>
    </source>
</evidence>
<gene>
    <name evidence="11" type="ORF">C7V51_15880</name>
</gene>
<dbReference type="Proteomes" id="UP000283946">
    <property type="component" value="Chromosome"/>
</dbReference>
<dbReference type="Gene3D" id="3.90.550.10">
    <property type="entry name" value="Spore Coat Polysaccharide Biosynthesis Protein SpsA, Chain A"/>
    <property type="match status" value="1"/>
</dbReference>
<comment type="similarity">
    <text evidence="8">Belongs to the glycosyltransferase 2 family. CrtQ subfamily.</text>
</comment>
<keyword evidence="5" id="KW-0472">Membrane</keyword>
<dbReference type="GO" id="GO:0016757">
    <property type="term" value="F:glycosyltransferase activity"/>
    <property type="evidence" value="ECO:0007669"/>
    <property type="project" value="UniProtKB-KW"/>
</dbReference>
<dbReference type="Pfam" id="PF00535">
    <property type="entry name" value="Glycos_transf_2"/>
    <property type="match status" value="1"/>
</dbReference>
<dbReference type="GO" id="GO:0005886">
    <property type="term" value="C:plasma membrane"/>
    <property type="evidence" value="ECO:0007669"/>
    <property type="project" value="UniProtKB-SubCell"/>
</dbReference>
<keyword evidence="3" id="KW-0328">Glycosyltransferase</keyword>
<dbReference type="KEGG" id="ria:C7V51_15880"/>
<dbReference type="InterPro" id="IPR029044">
    <property type="entry name" value="Nucleotide-diphossugar_trans"/>
</dbReference>
<evidence type="ECO:0000256" key="9">
    <source>
        <dbReference type="ARBA" id="ARBA00040345"/>
    </source>
</evidence>
<reference evidence="11 12" key="1">
    <citation type="submission" date="2018-03" db="EMBL/GenBank/DDBJ databases">
        <title>Bacteriophage NCPPB3778 and a type I-E CRISPR drive the evolution of the US Biological Select Agent, Rathayibacter toxicus.</title>
        <authorList>
            <person name="Davis E.W.II."/>
            <person name="Tabima J.F."/>
            <person name="Weisberg A.J."/>
            <person name="Dantas Lopes L."/>
            <person name="Wiseman M.S."/>
            <person name="Wiseman M.S."/>
            <person name="Pupko T."/>
            <person name="Belcher M.S."/>
            <person name="Sechler A.J."/>
            <person name="Tancos M.A."/>
            <person name="Schroeder B.K."/>
            <person name="Murray T.D."/>
            <person name="Luster D.G."/>
            <person name="Schneider W.L."/>
            <person name="Rogers E."/>
            <person name="Andreote F.D."/>
            <person name="Grunwald N.J."/>
            <person name="Putnam M.L."/>
            <person name="Chang J.H."/>
        </authorList>
    </citation>
    <scope>NUCLEOTIDE SEQUENCE [LARGE SCALE GENOMIC DNA]</scope>
    <source>
        <strain evidence="11 12">NCCPB 2253</strain>
    </source>
</reference>
<accession>A0AAD1AFA9</accession>
<dbReference type="EMBL" id="CP028130">
    <property type="protein sequence ID" value="AZZ57183.1"/>
    <property type="molecule type" value="Genomic_DNA"/>
</dbReference>
<dbReference type="SUPFAM" id="SSF53448">
    <property type="entry name" value="Nucleotide-diphospho-sugar transferases"/>
    <property type="match status" value="1"/>
</dbReference>
<comment type="subcellular location">
    <subcellularLocation>
        <location evidence="1">Cell membrane</location>
    </subcellularLocation>
</comment>
<evidence type="ECO:0000256" key="7">
    <source>
        <dbReference type="ARBA" id="ARBA00037904"/>
    </source>
</evidence>
<sequence length="323" mass="35765">MKGSVVVMSAPRNVGRELAQLCGPSLARCGAKGCLLWRERCASSHDVEVRVSVVVPVWNEEDCIIRCLEALQRQTVAPFEVLVVDNLSTDDTVQRVLAMAPSSVPIRVLRQDHRQGLIPTRDHGFGAAEGDVLARIDADTVVQHDWVERLTASFASGAVCAVTGSVGYYDVVCASVLGRLDLGVRRLLFALERRQPYLFGSNMAIRRDAWLLIADEVCADVEDRFHEDIDLAIHLTRRALPIRFDSAVRATISARRLNSTASDFHDYLSRFTRTFEAHETTHVPLRLVAALLRVSFPLLRRAHLRAVAPAQLAPASERLDEAA</sequence>
<evidence type="ECO:0000313" key="11">
    <source>
        <dbReference type="EMBL" id="AZZ57183.1"/>
    </source>
</evidence>
<evidence type="ECO:0000256" key="6">
    <source>
        <dbReference type="ARBA" id="ARBA00037281"/>
    </source>
</evidence>
<organism evidence="11 12">
    <name type="scientific">Rathayibacter iranicus</name>
    <dbReference type="NCBI Taxonomy" id="59737"/>
    <lineage>
        <taxon>Bacteria</taxon>
        <taxon>Bacillati</taxon>
        <taxon>Actinomycetota</taxon>
        <taxon>Actinomycetes</taxon>
        <taxon>Micrococcales</taxon>
        <taxon>Microbacteriaceae</taxon>
        <taxon>Rathayibacter</taxon>
    </lineage>
</organism>
<evidence type="ECO:0000256" key="1">
    <source>
        <dbReference type="ARBA" id="ARBA00004236"/>
    </source>
</evidence>
<keyword evidence="4" id="KW-0808">Transferase</keyword>
<comment type="function">
    <text evidence="6">Catalyzes the glycosylation of 4,4'-diaponeurosporenoate, i.e. the esterification of glucose at the C1'' position with the carboxyl group of 4,4'-diaponeurosporenic acid, to form glycosyl-4,4'-diaponeurosporenoate. This is a step in the biosynthesis of staphyloxanthin, an orange pigment present in most staphylococci strains.</text>
</comment>
<evidence type="ECO:0000313" key="12">
    <source>
        <dbReference type="Proteomes" id="UP000283946"/>
    </source>
</evidence>
<protein>
    <recommendedName>
        <fullName evidence="9">4,4'-diaponeurosporenoate glycosyltransferase</fullName>
    </recommendedName>
</protein>
<dbReference type="PANTHER" id="PTHR43646:SF2">
    <property type="entry name" value="GLYCOSYLTRANSFERASE 2-LIKE DOMAIN-CONTAINING PROTEIN"/>
    <property type="match status" value="1"/>
</dbReference>
<keyword evidence="2" id="KW-1003">Cell membrane</keyword>
<evidence type="ECO:0000256" key="8">
    <source>
        <dbReference type="ARBA" id="ARBA00038120"/>
    </source>
</evidence>
<evidence type="ECO:0000259" key="10">
    <source>
        <dbReference type="Pfam" id="PF00535"/>
    </source>
</evidence>
<evidence type="ECO:0000256" key="3">
    <source>
        <dbReference type="ARBA" id="ARBA00022676"/>
    </source>
</evidence>
<comment type="pathway">
    <text evidence="7">Carotenoid biosynthesis; staphyloxanthin biosynthesis; staphyloxanthin from farnesyl diphosphate: step 4/5.</text>
</comment>
<dbReference type="PANTHER" id="PTHR43646">
    <property type="entry name" value="GLYCOSYLTRANSFERASE"/>
    <property type="match status" value="1"/>
</dbReference>
<evidence type="ECO:0000256" key="4">
    <source>
        <dbReference type="ARBA" id="ARBA00022679"/>
    </source>
</evidence>